<dbReference type="GO" id="GO:0008061">
    <property type="term" value="F:chitin binding"/>
    <property type="evidence" value="ECO:0007669"/>
    <property type="project" value="InterPro"/>
</dbReference>
<reference evidence="5 6" key="1">
    <citation type="submission" date="2014-07" db="EMBL/GenBank/DDBJ databases">
        <title>Whole Genome Sequence of the Amycolatopsis methanolica 239.</title>
        <authorList>
            <person name="Tang B."/>
        </authorList>
    </citation>
    <scope>NUCLEOTIDE SEQUENCE [LARGE SCALE GENOMIC DNA]</scope>
    <source>
        <strain evidence="5 6">239</strain>
    </source>
</reference>
<dbReference type="HOGENOM" id="CLU_019399_1_0_11"/>
<dbReference type="AlphaFoldDB" id="A0A076MZM3"/>
<dbReference type="Pfam" id="PF00704">
    <property type="entry name" value="Glyco_hydro_18"/>
    <property type="match status" value="1"/>
</dbReference>
<protein>
    <submittedName>
        <fullName evidence="5">Chitinase A</fullName>
    </submittedName>
</protein>
<dbReference type="PANTHER" id="PTHR45708:SF49">
    <property type="entry name" value="ENDOCHITINASE"/>
    <property type="match status" value="1"/>
</dbReference>
<dbReference type="PATRIC" id="fig|1068978.7.peg.7226"/>
<dbReference type="STRING" id="1068978.AMETH_6727"/>
<evidence type="ECO:0000313" key="5">
    <source>
        <dbReference type="EMBL" id="AIJ26819.1"/>
    </source>
</evidence>
<dbReference type="EMBL" id="CP009110">
    <property type="protein sequence ID" value="AIJ26819.1"/>
    <property type="molecule type" value="Genomic_DNA"/>
</dbReference>
<keyword evidence="1" id="KW-0378">Hydrolase</keyword>
<keyword evidence="6" id="KW-1185">Reference proteome</keyword>
<dbReference type="RefSeq" id="WP_017985593.1">
    <property type="nucleotide sequence ID" value="NZ_AQUL01000001.1"/>
</dbReference>
<dbReference type="InterPro" id="IPR011583">
    <property type="entry name" value="Chitinase_II/V-like_cat"/>
</dbReference>
<dbReference type="KEGG" id="amq:AMETH_6727"/>
<name>A0A076MZM3_AMYME</name>
<dbReference type="PROSITE" id="PS51910">
    <property type="entry name" value="GH18_2"/>
    <property type="match status" value="1"/>
</dbReference>
<dbReference type="CDD" id="cd02871">
    <property type="entry name" value="GH18_chitinase_D-like"/>
    <property type="match status" value="1"/>
</dbReference>
<feature type="signal peptide" evidence="3">
    <location>
        <begin position="1"/>
        <end position="23"/>
    </location>
</feature>
<dbReference type="SUPFAM" id="SSF51445">
    <property type="entry name" value="(Trans)glycosidases"/>
    <property type="match status" value="1"/>
</dbReference>
<evidence type="ECO:0000256" key="1">
    <source>
        <dbReference type="ARBA" id="ARBA00022801"/>
    </source>
</evidence>
<dbReference type="eggNOG" id="COG3469">
    <property type="taxonomic scope" value="Bacteria"/>
</dbReference>
<dbReference type="GO" id="GO:0016798">
    <property type="term" value="F:hydrolase activity, acting on glycosyl bonds"/>
    <property type="evidence" value="ECO:0007669"/>
    <property type="project" value="UniProtKB-KW"/>
</dbReference>
<evidence type="ECO:0000313" key="6">
    <source>
        <dbReference type="Proteomes" id="UP000062973"/>
    </source>
</evidence>
<proteinExistence type="predicted"/>
<feature type="domain" description="GH18" evidence="4">
    <location>
        <begin position="28"/>
        <end position="319"/>
    </location>
</feature>
<dbReference type="OrthoDB" id="5172397at2"/>
<feature type="chain" id="PRO_5001715230" evidence="3">
    <location>
        <begin position="24"/>
        <end position="320"/>
    </location>
</feature>
<dbReference type="Gene3D" id="3.20.20.80">
    <property type="entry name" value="Glycosidases"/>
    <property type="match status" value="1"/>
</dbReference>
<organism evidence="5 6">
    <name type="scientific">Amycolatopsis methanolica 239</name>
    <dbReference type="NCBI Taxonomy" id="1068978"/>
    <lineage>
        <taxon>Bacteria</taxon>
        <taxon>Bacillati</taxon>
        <taxon>Actinomycetota</taxon>
        <taxon>Actinomycetes</taxon>
        <taxon>Pseudonocardiales</taxon>
        <taxon>Pseudonocardiaceae</taxon>
        <taxon>Amycolatopsis</taxon>
        <taxon>Amycolatopsis methanolica group</taxon>
    </lineage>
</organism>
<keyword evidence="3" id="KW-0732">Signal</keyword>
<evidence type="ECO:0000256" key="2">
    <source>
        <dbReference type="ARBA" id="ARBA00023295"/>
    </source>
</evidence>
<gene>
    <name evidence="5" type="primary">chiA</name>
    <name evidence="5" type="ORF">AMETH_6727</name>
</gene>
<dbReference type="Proteomes" id="UP000062973">
    <property type="component" value="Chromosome"/>
</dbReference>
<accession>A0A076MZM3</accession>
<dbReference type="InterPro" id="IPR001223">
    <property type="entry name" value="Glyco_hydro18_cat"/>
</dbReference>
<dbReference type="GO" id="GO:0005975">
    <property type="term" value="P:carbohydrate metabolic process"/>
    <property type="evidence" value="ECO:0007669"/>
    <property type="project" value="InterPro"/>
</dbReference>
<dbReference type="SMART" id="SM00636">
    <property type="entry name" value="Glyco_18"/>
    <property type="match status" value="1"/>
</dbReference>
<dbReference type="PANTHER" id="PTHR45708">
    <property type="entry name" value="ENDOCHITINASE"/>
    <property type="match status" value="1"/>
</dbReference>
<evidence type="ECO:0000259" key="4">
    <source>
        <dbReference type="PROSITE" id="PS51910"/>
    </source>
</evidence>
<dbReference type="InterPro" id="IPR050542">
    <property type="entry name" value="Glycosyl_Hydrlase18_Chitinase"/>
</dbReference>
<keyword evidence="2" id="KW-0326">Glycosidase</keyword>
<sequence length="320" mass="33298">MKRLIVLVFAGLLVALGWAPAQAALPSKQFTGYWQNFVNSAQPLKLSQVPDAYDVIVLAFANADPATPGAVTFGVDPDLSNALGGYTDADLKADIAAKKAAGKSIVLSIGGERGNIDLSSADRVSAFVDSFTRVATEFGIQGIDVDLEGTFDAANTASAVTQVHDRMGDGFLVTMAPQTLDVQPGGRYLTLIESVKPLITVVHTQYYNSGSMLGCDGQVVSQGSVDFITAQACHLLQVLRPDQVAIGLPATAQAAGSGYVAPSVVNAALDCLATRTSCGSYVPATAWPGISGVMTWSVNWDASSGWAFSTPIRAHLDALG</sequence>
<dbReference type="InterPro" id="IPR017853">
    <property type="entry name" value="GH"/>
</dbReference>
<evidence type="ECO:0000256" key="3">
    <source>
        <dbReference type="SAM" id="SignalP"/>
    </source>
</evidence>